<dbReference type="Gene3D" id="1.10.630.10">
    <property type="entry name" value="Cytochrome P450"/>
    <property type="match status" value="1"/>
</dbReference>
<dbReference type="InterPro" id="IPR001128">
    <property type="entry name" value="Cyt_P450"/>
</dbReference>
<dbReference type="PANTHER" id="PTHR24300:SF403">
    <property type="entry name" value="CYTOCHROME P450 306A1"/>
    <property type="match status" value="1"/>
</dbReference>
<dbReference type="InterPro" id="IPR002401">
    <property type="entry name" value="Cyt_P450_E_grp-I"/>
</dbReference>
<comment type="similarity">
    <text evidence="1">Belongs to the cytochrome P450 family.</text>
</comment>
<dbReference type="AlphaFoldDB" id="A0A8X6J9A1"/>
<dbReference type="SUPFAM" id="SSF48264">
    <property type="entry name" value="Cytochrome P450"/>
    <property type="match status" value="1"/>
</dbReference>
<keyword evidence="2" id="KW-0479">Metal-binding</keyword>
<evidence type="ECO:0000313" key="6">
    <source>
        <dbReference type="Proteomes" id="UP000886998"/>
    </source>
</evidence>
<evidence type="ECO:0000256" key="2">
    <source>
        <dbReference type="ARBA" id="ARBA00022723"/>
    </source>
</evidence>
<dbReference type="GO" id="GO:0005506">
    <property type="term" value="F:iron ion binding"/>
    <property type="evidence" value="ECO:0007669"/>
    <property type="project" value="InterPro"/>
</dbReference>
<dbReference type="InterPro" id="IPR036396">
    <property type="entry name" value="Cyt_P450_sf"/>
</dbReference>
<dbReference type="PANTHER" id="PTHR24300">
    <property type="entry name" value="CYTOCHROME P450 508A4-RELATED"/>
    <property type="match status" value="1"/>
</dbReference>
<keyword evidence="3" id="KW-0408">Iron</keyword>
<proteinExistence type="inferred from homology"/>
<dbReference type="GO" id="GO:0008395">
    <property type="term" value="F:steroid hydroxylase activity"/>
    <property type="evidence" value="ECO:0007669"/>
    <property type="project" value="TreeGrafter"/>
</dbReference>
<keyword evidence="4" id="KW-0503">Monooxygenase</keyword>
<feature type="non-terminal residue" evidence="5">
    <location>
        <position position="310"/>
    </location>
</feature>
<dbReference type="GO" id="GO:0006805">
    <property type="term" value="P:xenobiotic metabolic process"/>
    <property type="evidence" value="ECO:0007669"/>
    <property type="project" value="TreeGrafter"/>
</dbReference>
<sequence>FGTENGEKWQEQRKFVLQAARNLGLGKGPWEELIMEETSNFVEEVKKIEGKPVNIVPTLVSSLNASIISLLIGRRLKKDEEADKIELCMDYAHVVFKDVAPSNPMSLVPGLRKLFQILKIAGFDHAAKTIENFNLFMRNEIIRHKNSPDLRTVNDFINSYLDKLSVISKAKDTKNYFSEKTLEGNLGGLFLGASDTISSSLSYLLRLMCKYKEVQDKVYAELIEANGKDGKVRYEDKSKVPYTFAVIMETQRYVSVVRLSGTRTARQDIPVKERFLTDGGTKLIKQPPSYAPFQLGKETVQVKRWLGWAC</sequence>
<keyword evidence="4" id="KW-0560">Oxidoreductase</keyword>
<dbReference type="PRINTS" id="PR00463">
    <property type="entry name" value="EP450I"/>
</dbReference>
<dbReference type="Proteomes" id="UP000886998">
    <property type="component" value="Unassembled WGS sequence"/>
</dbReference>
<dbReference type="GO" id="GO:0020037">
    <property type="term" value="F:heme binding"/>
    <property type="evidence" value="ECO:0007669"/>
    <property type="project" value="InterPro"/>
</dbReference>
<evidence type="ECO:0000313" key="5">
    <source>
        <dbReference type="EMBL" id="GFS48393.1"/>
    </source>
</evidence>
<keyword evidence="6" id="KW-1185">Reference proteome</keyword>
<protein>
    <submittedName>
        <fullName evidence="5">Cytochrome P450 2J5</fullName>
    </submittedName>
</protein>
<name>A0A8X6J9A1_9ARAC</name>
<evidence type="ECO:0000256" key="3">
    <source>
        <dbReference type="ARBA" id="ARBA00023004"/>
    </source>
</evidence>
<evidence type="ECO:0000256" key="4">
    <source>
        <dbReference type="ARBA" id="ARBA00023033"/>
    </source>
</evidence>
<dbReference type="OrthoDB" id="6380541at2759"/>
<organism evidence="5 6">
    <name type="scientific">Trichonephila inaurata madagascariensis</name>
    <dbReference type="NCBI Taxonomy" id="2747483"/>
    <lineage>
        <taxon>Eukaryota</taxon>
        <taxon>Metazoa</taxon>
        <taxon>Ecdysozoa</taxon>
        <taxon>Arthropoda</taxon>
        <taxon>Chelicerata</taxon>
        <taxon>Arachnida</taxon>
        <taxon>Araneae</taxon>
        <taxon>Araneomorphae</taxon>
        <taxon>Entelegynae</taxon>
        <taxon>Araneoidea</taxon>
        <taxon>Nephilidae</taxon>
        <taxon>Trichonephila</taxon>
        <taxon>Trichonephila inaurata</taxon>
    </lineage>
</organism>
<dbReference type="GO" id="GO:0016712">
    <property type="term" value="F:oxidoreductase activity, acting on paired donors, with incorporation or reduction of molecular oxygen, reduced flavin or flavoprotein as one donor, and incorporation of one atom of oxygen"/>
    <property type="evidence" value="ECO:0007669"/>
    <property type="project" value="TreeGrafter"/>
</dbReference>
<dbReference type="Pfam" id="PF00067">
    <property type="entry name" value="p450"/>
    <property type="match status" value="1"/>
</dbReference>
<comment type="caution">
    <text evidence="5">The sequence shown here is derived from an EMBL/GenBank/DDBJ whole genome shotgun (WGS) entry which is preliminary data.</text>
</comment>
<gene>
    <name evidence="5" type="primary">Cyp2j5</name>
    <name evidence="5" type="ORF">TNIN_472141</name>
</gene>
<accession>A0A8X6J9A1</accession>
<dbReference type="InterPro" id="IPR050182">
    <property type="entry name" value="Cytochrome_P450_fam2"/>
</dbReference>
<dbReference type="GO" id="GO:0005737">
    <property type="term" value="C:cytoplasm"/>
    <property type="evidence" value="ECO:0007669"/>
    <property type="project" value="TreeGrafter"/>
</dbReference>
<reference evidence="5" key="1">
    <citation type="submission" date="2020-08" db="EMBL/GenBank/DDBJ databases">
        <title>Multicomponent nature underlies the extraordinary mechanical properties of spider dragline silk.</title>
        <authorList>
            <person name="Kono N."/>
            <person name="Nakamura H."/>
            <person name="Mori M."/>
            <person name="Yoshida Y."/>
            <person name="Ohtoshi R."/>
            <person name="Malay A.D."/>
            <person name="Moran D.A.P."/>
            <person name="Tomita M."/>
            <person name="Numata K."/>
            <person name="Arakawa K."/>
        </authorList>
    </citation>
    <scope>NUCLEOTIDE SEQUENCE</scope>
</reference>
<dbReference type="GO" id="GO:0006082">
    <property type="term" value="P:organic acid metabolic process"/>
    <property type="evidence" value="ECO:0007669"/>
    <property type="project" value="TreeGrafter"/>
</dbReference>
<dbReference type="EMBL" id="BMAV01026216">
    <property type="protein sequence ID" value="GFS48393.1"/>
    <property type="molecule type" value="Genomic_DNA"/>
</dbReference>
<evidence type="ECO:0000256" key="1">
    <source>
        <dbReference type="ARBA" id="ARBA00010617"/>
    </source>
</evidence>